<organism evidence="9 10">
    <name type="scientific">Thalassoglobus neptunius</name>
    <dbReference type="NCBI Taxonomy" id="1938619"/>
    <lineage>
        <taxon>Bacteria</taxon>
        <taxon>Pseudomonadati</taxon>
        <taxon>Planctomycetota</taxon>
        <taxon>Planctomycetia</taxon>
        <taxon>Planctomycetales</taxon>
        <taxon>Planctomycetaceae</taxon>
        <taxon>Thalassoglobus</taxon>
    </lineage>
</organism>
<evidence type="ECO:0000256" key="8">
    <source>
        <dbReference type="RuleBase" id="RU364100"/>
    </source>
</evidence>
<evidence type="ECO:0000256" key="3">
    <source>
        <dbReference type="ARBA" id="ARBA00022763"/>
    </source>
</evidence>
<dbReference type="GO" id="GO:0003697">
    <property type="term" value="F:single-stranded DNA binding"/>
    <property type="evidence" value="ECO:0007669"/>
    <property type="project" value="InterPro"/>
</dbReference>
<dbReference type="PANTHER" id="PTHR13604">
    <property type="entry name" value="DC12-RELATED"/>
    <property type="match status" value="1"/>
</dbReference>
<keyword evidence="10" id="KW-1185">Reference proteome</keyword>
<dbReference type="RefSeq" id="WP_146510109.1">
    <property type="nucleotide sequence ID" value="NZ_SIHI01000002.1"/>
</dbReference>
<keyword evidence="2 8" id="KW-0645">Protease</keyword>
<keyword evidence="4 8" id="KW-0378">Hydrolase</keyword>
<dbReference type="OrthoDB" id="9782620at2"/>
<evidence type="ECO:0000256" key="4">
    <source>
        <dbReference type="ARBA" id="ARBA00022801"/>
    </source>
</evidence>
<evidence type="ECO:0000313" key="10">
    <source>
        <dbReference type="Proteomes" id="UP000317243"/>
    </source>
</evidence>
<evidence type="ECO:0000256" key="6">
    <source>
        <dbReference type="ARBA" id="ARBA00023125"/>
    </source>
</evidence>
<dbReference type="InterPro" id="IPR003738">
    <property type="entry name" value="SRAP"/>
</dbReference>
<dbReference type="GO" id="GO:0006508">
    <property type="term" value="P:proteolysis"/>
    <property type="evidence" value="ECO:0007669"/>
    <property type="project" value="UniProtKB-KW"/>
</dbReference>
<dbReference type="Pfam" id="PF02586">
    <property type="entry name" value="SRAP"/>
    <property type="match status" value="1"/>
</dbReference>
<evidence type="ECO:0000256" key="5">
    <source>
        <dbReference type="ARBA" id="ARBA00023124"/>
    </source>
</evidence>
<dbReference type="InterPro" id="IPR036590">
    <property type="entry name" value="SRAP-like"/>
</dbReference>
<keyword evidence="6" id="KW-0238">DNA-binding</keyword>
<protein>
    <recommendedName>
        <fullName evidence="8">Abasic site processing protein</fullName>
        <ecNumber evidence="8">3.4.-.-</ecNumber>
    </recommendedName>
</protein>
<dbReference type="GO" id="GO:0008233">
    <property type="term" value="F:peptidase activity"/>
    <property type="evidence" value="ECO:0007669"/>
    <property type="project" value="UniProtKB-KW"/>
</dbReference>
<comment type="similarity">
    <text evidence="1 8">Belongs to the SOS response-associated peptidase family.</text>
</comment>
<evidence type="ECO:0000256" key="2">
    <source>
        <dbReference type="ARBA" id="ARBA00022670"/>
    </source>
</evidence>
<dbReference type="GO" id="GO:0106300">
    <property type="term" value="P:protein-DNA covalent cross-linking repair"/>
    <property type="evidence" value="ECO:0007669"/>
    <property type="project" value="InterPro"/>
</dbReference>
<keyword evidence="7" id="KW-0456">Lyase</keyword>
<comment type="caution">
    <text evidence="9">The sequence shown here is derived from an EMBL/GenBank/DDBJ whole genome shotgun (WGS) entry which is preliminary data.</text>
</comment>
<dbReference type="PANTHER" id="PTHR13604:SF0">
    <property type="entry name" value="ABASIC SITE PROCESSING PROTEIN HMCES"/>
    <property type="match status" value="1"/>
</dbReference>
<proteinExistence type="inferred from homology"/>
<dbReference type="Gene3D" id="3.90.1680.10">
    <property type="entry name" value="SOS response associated peptidase-like"/>
    <property type="match status" value="1"/>
</dbReference>
<gene>
    <name evidence="9" type="primary">yedK</name>
    <name evidence="9" type="ORF">KOR42_25760</name>
</gene>
<name>A0A5C5X0S2_9PLAN</name>
<dbReference type="SUPFAM" id="SSF143081">
    <property type="entry name" value="BB1717-like"/>
    <property type="match status" value="1"/>
</dbReference>
<keyword evidence="5" id="KW-0190">Covalent protein-DNA linkage</keyword>
<evidence type="ECO:0000313" key="9">
    <source>
        <dbReference type="EMBL" id="TWT55765.1"/>
    </source>
</evidence>
<evidence type="ECO:0000256" key="1">
    <source>
        <dbReference type="ARBA" id="ARBA00008136"/>
    </source>
</evidence>
<dbReference type="EMBL" id="SIHI01000002">
    <property type="protein sequence ID" value="TWT55765.1"/>
    <property type="molecule type" value="Genomic_DNA"/>
</dbReference>
<keyword evidence="3" id="KW-0227">DNA damage</keyword>
<dbReference type="EC" id="3.4.-.-" evidence="8"/>
<dbReference type="AlphaFoldDB" id="A0A5C5X0S2"/>
<evidence type="ECO:0000256" key="7">
    <source>
        <dbReference type="ARBA" id="ARBA00023239"/>
    </source>
</evidence>
<accession>A0A5C5X0S2</accession>
<sequence length="236" mass="26309">MCGRFNLRITAADLKSLFGTTEQGIRSNPQEFDSCLTRFNIAPTQKSIVCHLGESDTPVLTPMRWGLIPSWAKDLRIGAKMINARSETVAEKPSFRSAFKRRRCLVPASGFYEWKRSGKEKQPFHIHQTDDSPFAMAGLWELLKQSGGPDRDEPAEILSFTILTAAANSFMSPIHDRMPVILSGESAAVWLDHEVEASALSELIQPFEWENFEAVPISSTVNNARNETPECLAPLS</sequence>
<dbReference type="Proteomes" id="UP000317243">
    <property type="component" value="Unassembled WGS sequence"/>
</dbReference>
<reference evidence="9 10" key="1">
    <citation type="submission" date="2019-02" db="EMBL/GenBank/DDBJ databases">
        <title>Deep-cultivation of Planctomycetes and their phenomic and genomic characterization uncovers novel biology.</title>
        <authorList>
            <person name="Wiegand S."/>
            <person name="Jogler M."/>
            <person name="Boedeker C."/>
            <person name="Pinto D."/>
            <person name="Vollmers J."/>
            <person name="Rivas-Marin E."/>
            <person name="Kohn T."/>
            <person name="Peeters S.H."/>
            <person name="Heuer A."/>
            <person name="Rast P."/>
            <person name="Oberbeckmann S."/>
            <person name="Bunk B."/>
            <person name="Jeske O."/>
            <person name="Meyerdierks A."/>
            <person name="Storesund J.E."/>
            <person name="Kallscheuer N."/>
            <person name="Luecker S."/>
            <person name="Lage O.M."/>
            <person name="Pohl T."/>
            <person name="Merkel B.J."/>
            <person name="Hornburger P."/>
            <person name="Mueller R.-W."/>
            <person name="Bruemmer F."/>
            <person name="Labrenz M."/>
            <person name="Spormann A.M."/>
            <person name="Op Den Camp H."/>
            <person name="Overmann J."/>
            <person name="Amann R."/>
            <person name="Jetten M.S.M."/>
            <person name="Mascher T."/>
            <person name="Medema M.H."/>
            <person name="Devos D.P."/>
            <person name="Kaster A.-K."/>
            <person name="Ovreas L."/>
            <person name="Rohde M."/>
            <person name="Galperin M.Y."/>
            <person name="Jogler C."/>
        </authorList>
    </citation>
    <scope>NUCLEOTIDE SEQUENCE [LARGE SCALE GENOMIC DNA]</scope>
    <source>
        <strain evidence="9 10">KOR42</strain>
    </source>
</reference>
<dbReference type="GO" id="GO:0016829">
    <property type="term" value="F:lyase activity"/>
    <property type="evidence" value="ECO:0007669"/>
    <property type="project" value="UniProtKB-KW"/>
</dbReference>